<dbReference type="InterPro" id="IPR006458">
    <property type="entry name" value="Ovate_C"/>
</dbReference>
<evidence type="ECO:0000256" key="2">
    <source>
        <dbReference type="ARBA" id="ARBA00022491"/>
    </source>
</evidence>
<dbReference type="Pfam" id="PF04844">
    <property type="entry name" value="Ovate"/>
    <property type="match status" value="1"/>
</dbReference>
<reference evidence="9" key="1">
    <citation type="submission" date="2025-08" db="UniProtKB">
        <authorList>
            <consortium name="RefSeq"/>
        </authorList>
    </citation>
    <scope>IDENTIFICATION</scope>
    <source>
        <tissue evidence="9">Seedling</tissue>
    </source>
</reference>
<evidence type="ECO:0000256" key="6">
    <source>
        <dbReference type="RuleBase" id="RU367028"/>
    </source>
</evidence>
<keyword evidence="8" id="KW-1185">Reference proteome</keyword>
<evidence type="ECO:0000256" key="1">
    <source>
        <dbReference type="ARBA" id="ARBA00004123"/>
    </source>
</evidence>
<proteinExistence type="predicted"/>
<name>A0ABM4AEB6_ZIZJJ</name>
<dbReference type="Proteomes" id="UP001652623">
    <property type="component" value="Chromosome 7"/>
</dbReference>
<comment type="function">
    <text evidence="6">Transcriptional repressor that regulates multiple aspects of plant growth and development.</text>
</comment>
<evidence type="ECO:0000256" key="4">
    <source>
        <dbReference type="ARBA" id="ARBA00023163"/>
    </source>
</evidence>
<sequence>MVEMIVEKQIFSAKDLAQLLQCFLSLNSHHHHKVIVEVFTRKWRFDNEKMFTNICAILDVLFWSSIKGRYPIRRASRSTYSCDATLCSYVRGKSPKPSVSWRICDYCTSLSTMEVRMCGLEGPTY</sequence>
<evidence type="ECO:0000256" key="5">
    <source>
        <dbReference type="ARBA" id="ARBA00023242"/>
    </source>
</evidence>
<dbReference type="PANTHER" id="PTHR33057">
    <property type="entry name" value="TRANSCRIPTION REPRESSOR OFP7-RELATED"/>
    <property type="match status" value="1"/>
</dbReference>
<organism evidence="8 9">
    <name type="scientific">Ziziphus jujuba</name>
    <name type="common">Chinese jujube</name>
    <name type="synonym">Ziziphus sativa</name>
    <dbReference type="NCBI Taxonomy" id="326968"/>
    <lineage>
        <taxon>Eukaryota</taxon>
        <taxon>Viridiplantae</taxon>
        <taxon>Streptophyta</taxon>
        <taxon>Embryophyta</taxon>
        <taxon>Tracheophyta</taxon>
        <taxon>Spermatophyta</taxon>
        <taxon>Magnoliopsida</taxon>
        <taxon>eudicotyledons</taxon>
        <taxon>Gunneridae</taxon>
        <taxon>Pentapetalae</taxon>
        <taxon>rosids</taxon>
        <taxon>fabids</taxon>
        <taxon>Rosales</taxon>
        <taxon>Rhamnaceae</taxon>
        <taxon>Paliureae</taxon>
        <taxon>Ziziphus</taxon>
    </lineage>
</organism>
<comment type="subcellular location">
    <subcellularLocation>
        <location evidence="1 6">Nucleus</location>
    </subcellularLocation>
</comment>
<keyword evidence="3 6" id="KW-0805">Transcription regulation</keyword>
<dbReference type="PANTHER" id="PTHR33057:SF17">
    <property type="entry name" value="TRANSCRIPTION REPRESSOR OFP8"/>
    <property type="match status" value="1"/>
</dbReference>
<keyword evidence="5 6" id="KW-0539">Nucleus</keyword>
<keyword evidence="4 6" id="KW-0804">Transcription</keyword>
<dbReference type="InterPro" id="IPR038933">
    <property type="entry name" value="Ovate"/>
</dbReference>
<evidence type="ECO:0000313" key="9">
    <source>
        <dbReference type="RefSeq" id="XP_060675064.1"/>
    </source>
</evidence>
<dbReference type="RefSeq" id="XP_060675064.1">
    <property type="nucleotide sequence ID" value="XM_060819081.1"/>
</dbReference>
<evidence type="ECO:0000259" key="7">
    <source>
        <dbReference type="PROSITE" id="PS51754"/>
    </source>
</evidence>
<evidence type="ECO:0000256" key="3">
    <source>
        <dbReference type="ARBA" id="ARBA00023015"/>
    </source>
</evidence>
<protein>
    <recommendedName>
        <fullName evidence="6">Transcription repressor</fullName>
    </recommendedName>
    <alternativeName>
        <fullName evidence="6">Ovate family protein</fullName>
    </alternativeName>
</protein>
<evidence type="ECO:0000313" key="8">
    <source>
        <dbReference type="Proteomes" id="UP001652623"/>
    </source>
</evidence>
<accession>A0ABM4AEB6</accession>
<dbReference type="PROSITE" id="PS51754">
    <property type="entry name" value="OVATE"/>
    <property type="match status" value="1"/>
</dbReference>
<feature type="domain" description="OVATE" evidence="7">
    <location>
        <begin position="1"/>
        <end position="45"/>
    </location>
</feature>
<gene>
    <name evidence="9" type="primary">LOC132804517</name>
</gene>
<keyword evidence="2 6" id="KW-0678">Repressor</keyword>
<dbReference type="GeneID" id="132804517"/>